<dbReference type="GO" id="GO:0006281">
    <property type="term" value="P:DNA repair"/>
    <property type="evidence" value="ECO:0007669"/>
    <property type="project" value="InterPro"/>
</dbReference>
<organism evidence="3 4">
    <name type="scientific">Candidatus Mcinerneyibacterium aminivorans</name>
    <dbReference type="NCBI Taxonomy" id="2703815"/>
    <lineage>
        <taxon>Bacteria</taxon>
        <taxon>Candidatus Macinerneyibacteriota</taxon>
        <taxon>Candidatus Mcinerneyibacteria</taxon>
        <taxon>Candidatus Mcinerneyibacteriales</taxon>
        <taxon>Candidatus Mcinerneyibacteriaceae</taxon>
        <taxon>Candidatus Mcinerneyibacterium</taxon>
    </lineage>
</organism>
<dbReference type="Pfam" id="PF01035">
    <property type="entry name" value="DNA_binding_1"/>
    <property type="match status" value="1"/>
</dbReference>
<dbReference type="Gene3D" id="1.10.10.10">
    <property type="entry name" value="Winged helix-like DNA-binding domain superfamily/Winged helix DNA-binding domain"/>
    <property type="match status" value="1"/>
</dbReference>
<accession>A0A5D0MHS6</accession>
<dbReference type="InterPro" id="IPR036217">
    <property type="entry name" value="MethylDNA_cys_MeTrfase_DNAb"/>
</dbReference>
<dbReference type="GO" id="GO:0003824">
    <property type="term" value="F:catalytic activity"/>
    <property type="evidence" value="ECO:0007669"/>
    <property type="project" value="InterPro"/>
</dbReference>
<feature type="domain" description="Methylated-DNA-[protein]-cysteine S-methyltransferase DNA binding" evidence="2">
    <location>
        <begin position="3"/>
        <end position="84"/>
    </location>
</feature>
<dbReference type="EMBL" id="VSIX01000050">
    <property type="protein sequence ID" value="TYB31163.1"/>
    <property type="molecule type" value="Genomic_DNA"/>
</dbReference>
<dbReference type="NCBIfam" id="TIGR00589">
    <property type="entry name" value="ogt"/>
    <property type="match status" value="1"/>
</dbReference>
<dbReference type="PANTHER" id="PTHR42942">
    <property type="entry name" value="6-O-METHYLGUANINE DNA METHYLTRANSFERASE"/>
    <property type="match status" value="1"/>
</dbReference>
<dbReference type="AlphaFoldDB" id="A0A5D0MHS6"/>
<evidence type="ECO:0000313" key="3">
    <source>
        <dbReference type="EMBL" id="TYB31163.1"/>
    </source>
</evidence>
<sequence length="104" mass="11880">MNEFSECVIKIINSIPEGKVMTYGQIAAMAGNPRAARAVSWILHSGSKKHNLPWHRVINSKGGISIKSRKGYKEQKQRLKEEGISFNKNDKINLEKYQYYGLKK</sequence>
<evidence type="ECO:0000313" key="4">
    <source>
        <dbReference type="Proteomes" id="UP000324143"/>
    </source>
</evidence>
<evidence type="ECO:0000259" key="2">
    <source>
        <dbReference type="Pfam" id="PF01035"/>
    </source>
</evidence>
<dbReference type="CDD" id="cd06445">
    <property type="entry name" value="ATase"/>
    <property type="match status" value="1"/>
</dbReference>
<keyword evidence="1" id="KW-0227">DNA damage</keyword>
<gene>
    <name evidence="3" type="ORF">FXF47_05535</name>
</gene>
<dbReference type="PANTHER" id="PTHR42942:SF1">
    <property type="entry name" value="ALKYLTRANSFERASE-LIKE PROTEIN 1"/>
    <property type="match status" value="1"/>
</dbReference>
<proteinExistence type="predicted"/>
<name>A0A5D0MHS6_9BACT</name>
<dbReference type="InterPro" id="IPR014048">
    <property type="entry name" value="MethylDNA_cys_MeTrfase_DNA-bd"/>
</dbReference>
<keyword evidence="4" id="KW-1185">Reference proteome</keyword>
<comment type="caution">
    <text evidence="3">The sequence shown here is derived from an EMBL/GenBank/DDBJ whole genome shotgun (WGS) entry which is preliminary data.</text>
</comment>
<dbReference type="InterPro" id="IPR036388">
    <property type="entry name" value="WH-like_DNA-bd_sf"/>
</dbReference>
<reference evidence="3" key="1">
    <citation type="submission" date="2019-08" db="EMBL/GenBank/DDBJ databases">
        <title>Genomic characterization of a novel candidate phylum (ARYD3) from a high temperature, high salinity tertiary oil reservoir in north central Oklahoma, USA.</title>
        <authorList>
            <person name="Youssef N.H."/>
            <person name="Yadav A."/>
            <person name="Elshahed M.S."/>
        </authorList>
    </citation>
    <scope>NUCLEOTIDE SEQUENCE [LARGE SCALE GENOMIC DNA]</scope>
    <source>
        <strain evidence="3">ARYD3</strain>
    </source>
</reference>
<protein>
    <submittedName>
        <fullName evidence="3">MGMT family protein</fullName>
    </submittedName>
</protein>
<dbReference type="InterPro" id="IPR052520">
    <property type="entry name" value="ATL_DNA_repair"/>
</dbReference>
<dbReference type="SUPFAM" id="SSF46767">
    <property type="entry name" value="Methylated DNA-protein cysteine methyltransferase, C-terminal domain"/>
    <property type="match status" value="1"/>
</dbReference>
<evidence type="ECO:0000256" key="1">
    <source>
        <dbReference type="ARBA" id="ARBA00022763"/>
    </source>
</evidence>
<dbReference type="Proteomes" id="UP000324143">
    <property type="component" value="Unassembled WGS sequence"/>
</dbReference>